<evidence type="ECO:0000256" key="8">
    <source>
        <dbReference type="SAM" id="Coils"/>
    </source>
</evidence>
<keyword evidence="3" id="KW-0747">Spliceosome</keyword>
<dbReference type="SMART" id="SM00717">
    <property type="entry name" value="SANT"/>
    <property type="match status" value="2"/>
</dbReference>
<dbReference type="PROSITE" id="PS50090">
    <property type="entry name" value="MYB_LIKE"/>
    <property type="match status" value="2"/>
</dbReference>
<dbReference type="AlphaFoldDB" id="A0A0L0FY39"/>
<feature type="compositionally biased region" description="Basic and acidic residues" evidence="9">
    <location>
        <begin position="108"/>
        <end position="125"/>
    </location>
</feature>
<dbReference type="InterPro" id="IPR009057">
    <property type="entry name" value="Homeodomain-like_sf"/>
</dbReference>
<feature type="domain" description="Myb-like" evidence="10">
    <location>
        <begin position="2"/>
        <end position="53"/>
    </location>
</feature>
<keyword evidence="6" id="KW-0508">mRNA splicing</keyword>
<protein>
    <recommendedName>
        <fullName evidence="14">Cell division cycle 5-like protein</fullName>
    </recommendedName>
</protein>
<dbReference type="OrthoDB" id="1410009at2759"/>
<feature type="coiled-coil region" evidence="8">
    <location>
        <begin position="660"/>
        <end position="776"/>
    </location>
</feature>
<dbReference type="PANTHER" id="PTHR45885">
    <property type="entry name" value="CELL DIVISION CYCLE 5-LIKE PROTEIN"/>
    <property type="match status" value="1"/>
</dbReference>
<evidence type="ECO:0000256" key="4">
    <source>
        <dbReference type="ARBA" id="ARBA00022737"/>
    </source>
</evidence>
<dbReference type="Gene3D" id="1.10.10.60">
    <property type="entry name" value="Homeodomain-like"/>
    <property type="match status" value="2"/>
</dbReference>
<dbReference type="EMBL" id="KQ242002">
    <property type="protein sequence ID" value="KNC81737.1"/>
    <property type="molecule type" value="Genomic_DNA"/>
</dbReference>
<accession>A0A0L0FY39</accession>
<comment type="similarity">
    <text evidence="1">Belongs to the CEF1 family.</text>
</comment>
<dbReference type="CDD" id="cd00167">
    <property type="entry name" value="SANT"/>
    <property type="match status" value="1"/>
</dbReference>
<dbReference type="CDD" id="cd11659">
    <property type="entry name" value="SANT_CDC5_II"/>
    <property type="match status" value="1"/>
</dbReference>
<keyword evidence="7" id="KW-0539">Nucleus</keyword>
<dbReference type="RefSeq" id="XP_014155639.1">
    <property type="nucleotide sequence ID" value="XM_014300164.1"/>
</dbReference>
<keyword evidence="4" id="KW-0677">Repeat</keyword>
<evidence type="ECO:0008006" key="14">
    <source>
        <dbReference type="Google" id="ProtNLM"/>
    </source>
</evidence>
<dbReference type="SUPFAM" id="SSF46689">
    <property type="entry name" value="Homeodomain-like"/>
    <property type="match status" value="1"/>
</dbReference>
<evidence type="ECO:0000256" key="9">
    <source>
        <dbReference type="SAM" id="MobiDB-lite"/>
    </source>
</evidence>
<dbReference type="GO" id="GO:0000974">
    <property type="term" value="C:Prp19 complex"/>
    <property type="evidence" value="ECO:0007669"/>
    <property type="project" value="InterPro"/>
</dbReference>
<keyword evidence="2" id="KW-0507">mRNA processing</keyword>
<dbReference type="Pfam" id="PF13921">
    <property type="entry name" value="Myb_DNA-bind_6"/>
    <property type="match status" value="1"/>
</dbReference>
<organism evidence="12 13">
    <name type="scientific">Sphaeroforma arctica JP610</name>
    <dbReference type="NCBI Taxonomy" id="667725"/>
    <lineage>
        <taxon>Eukaryota</taxon>
        <taxon>Ichthyosporea</taxon>
        <taxon>Ichthyophonida</taxon>
        <taxon>Sphaeroforma</taxon>
    </lineage>
</organism>
<keyword evidence="8" id="KW-0175">Coiled coil</keyword>
<dbReference type="FunFam" id="1.10.10.60:FF:000021">
    <property type="entry name" value="CDC5 cell division cycle 5-like"/>
    <property type="match status" value="1"/>
</dbReference>
<dbReference type="PROSITE" id="PS51294">
    <property type="entry name" value="HTH_MYB"/>
    <property type="match status" value="2"/>
</dbReference>
<feature type="domain" description="HTH myb-type" evidence="11">
    <location>
        <begin position="58"/>
        <end position="107"/>
    </location>
</feature>
<feature type="region of interest" description="Disordered" evidence="9">
    <location>
        <begin position="108"/>
        <end position="149"/>
    </location>
</feature>
<keyword evidence="5" id="KW-0238">DNA-binding</keyword>
<reference evidence="12 13" key="1">
    <citation type="submission" date="2011-02" db="EMBL/GenBank/DDBJ databases">
        <title>The Genome Sequence of Sphaeroforma arctica JP610.</title>
        <authorList>
            <consortium name="The Broad Institute Genome Sequencing Platform"/>
            <person name="Russ C."/>
            <person name="Cuomo C."/>
            <person name="Young S.K."/>
            <person name="Zeng Q."/>
            <person name="Gargeya S."/>
            <person name="Alvarado L."/>
            <person name="Berlin A."/>
            <person name="Chapman S.B."/>
            <person name="Chen Z."/>
            <person name="Freedman E."/>
            <person name="Gellesch M."/>
            <person name="Goldberg J."/>
            <person name="Griggs A."/>
            <person name="Gujja S."/>
            <person name="Heilman E."/>
            <person name="Heiman D."/>
            <person name="Howarth C."/>
            <person name="Mehta T."/>
            <person name="Neiman D."/>
            <person name="Pearson M."/>
            <person name="Roberts A."/>
            <person name="Saif S."/>
            <person name="Shea T."/>
            <person name="Shenoy N."/>
            <person name="Sisk P."/>
            <person name="Stolte C."/>
            <person name="Sykes S."/>
            <person name="White J."/>
            <person name="Yandava C."/>
            <person name="Burger G."/>
            <person name="Gray M.W."/>
            <person name="Holland P.W.H."/>
            <person name="King N."/>
            <person name="Lang F.B.F."/>
            <person name="Roger A.J."/>
            <person name="Ruiz-Trillo I."/>
            <person name="Haas B."/>
            <person name="Nusbaum C."/>
            <person name="Birren B."/>
        </authorList>
    </citation>
    <scope>NUCLEOTIDE SEQUENCE [LARGE SCALE GENOMIC DNA]</scope>
    <source>
        <strain evidence="12 13">JP610</strain>
    </source>
</reference>
<gene>
    <name evidence="12" type="ORF">SARC_05959</name>
</gene>
<feature type="domain" description="HTH myb-type" evidence="11">
    <location>
        <begin position="2"/>
        <end position="57"/>
    </location>
</feature>
<dbReference type="InterPro" id="IPR017930">
    <property type="entry name" value="Myb_dom"/>
</dbReference>
<dbReference type="GO" id="GO:0000981">
    <property type="term" value="F:DNA-binding transcription factor activity, RNA polymerase II-specific"/>
    <property type="evidence" value="ECO:0007669"/>
    <property type="project" value="TreeGrafter"/>
</dbReference>
<sequence>MRMIVKGGVWKNTEDEILKAAVMKYGKNQWARIASLLHRKTAKQCKARWYEWLDPSIKKTEWTREEEEKLLHLAKLFPTQWRTIAPMIGRTGGQCLAHYEYLLDQAQQKEDGMEEADPRKLRPGEVDPNSESKPARPDPVDMDEDEKEMLSEARARLANTVGKKAKRKAREKQLEEARRLSMLQKRRELRAAGVELKKRQKFGKHRIDYNEEIPFEKKVPVGFYDTSNERVMESNTEFKAKTLEQLEGKRRDKEEAELRKKDKEKSKDRKSKAMGEAIKLLNKDNEPQRKRTKLVLPAPQVSDAELERIVKVGAQSMAISDEADGEVTGELLSDYSATPASVMPTRTPRVPQAEDTILKEAQNLIALTNTETPLLGGANVNLNNSSFKGLTPARSVLQTPNTVLGTPAHPGSVLPGQAPSIPMTPRLGDGRLAPTPARDSLRINRFDSGETPGSVSRNEMMNNKTGLLAGLRALPKPKNDFEVVVPDMMEDAGEDTTMQMREEDAEEIEAQRQAAEAKALELELSRRSEALKRGLPRPSRVNAQAGVADLSGHVTDLHFADVLICKEMVQLLRRDAKKYPVGGHRPKIGGNVSEVSDEDLQNARELLAEESNLILQEAMGDMAMAEFERFCVETWEKSRNQITYIPTQNKFGRVTLAKPEERLAARKEEFKSIMDRLKKDGYKKAAKLEKKAAMYTSGFQKRAETLKEEIKTANEQLLQASIDYKCFTALRAAEQASITGRVEALERETQRQEKLLAAEQERYSELVSRREHLQSTIASS</sequence>
<dbReference type="PANTHER" id="PTHR45885:SF1">
    <property type="entry name" value="CELL DIVISION CYCLE 5-LIKE PROTEIN"/>
    <property type="match status" value="1"/>
</dbReference>
<name>A0A0L0FY39_9EUKA</name>
<feature type="coiled-coil region" evidence="8">
    <location>
        <begin position="498"/>
        <end position="525"/>
    </location>
</feature>
<feature type="region of interest" description="Disordered" evidence="9">
    <location>
        <begin position="244"/>
        <end position="276"/>
    </location>
</feature>
<dbReference type="Proteomes" id="UP000054560">
    <property type="component" value="Unassembled WGS sequence"/>
</dbReference>
<evidence type="ECO:0000313" key="12">
    <source>
        <dbReference type="EMBL" id="KNC81737.1"/>
    </source>
</evidence>
<dbReference type="InterPro" id="IPR047240">
    <property type="entry name" value="SANT_CDC5L_II"/>
</dbReference>
<evidence type="ECO:0000259" key="11">
    <source>
        <dbReference type="PROSITE" id="PS51294"/>
    </source>
</evidence>
<dbReference type="InterPro" id="IPR047242">
    <property type="entry name" value="CDC5L/Cef1"/>
</dbReference>
<evidence type="ECO:0000256" key="3">
    <source>
        <dbReference type="ARBA" id="ARBA00022728"/>
    </source>
</evidence>
<dbReference type="GO" id="GO:0005681">
    <property type="term" value="C:spliceosomal complex"/>
    <property type="evidence" value="ECO:0007669"/>
    <property type="project" value="UniProtKB-KW"/>
</dbReference>
<dbReference type="InterPro" id="IPR021786">
    <property type="entry name" value="Cdc5p/Cef1_C"/>
</dbReference>
<evidence type="ECO:0000256" key="1">
    <source>
        <dbReference type="ARBA" id="ARBA00010506"/>
    </source>
</evidence>
<dbReference type="GO" id="GO:0000398">
    <property type="term" value="P:mRNA splicing, via spliceosome"/>
    <property type="evidence" value="ECO:0007669"/>
    <property type="project" value="InterPro"/>
</dbReference>
<evidence type="ECO:0000259" key="10">
    <source>
        <dbReference type="PROSITE" id="PS50090"/>
    </source>
</evidence>
<evidence type="ECO:0000256" key="2">
    <source>
        <dbReference type="ARBA" id="ARBA00022664"/>
    </source>
</evidence>
<feature type="domain" description="Myb-like" evidence="10">
    <location>
        <begin position="54"/>
        <end position="103"/>
    </location>
</feature>
<dbReference type="InterPro" id="IPR001005">
    <property type="entry name" value="SANT/Myb"/>
</dbReference>
<feature type="compositionally biased region" description="Basic and acidic residues" evidence="9">
    <location>
        <begin position="244"/>
        <end position="273"/>
    </location>
</feature>
<evidence type="ECO:0000256" key="6">
    <source>
        <dbReference type="ARBA" id="ARBA00023187"/>
    </source>
</evidence>
<keyword evidence="13" id="KW-1185">Reference proteome</keyword>
<dbReference type="GeneID" id="25906463"/>
<dbReference type="GO" id="GO:0000977">
    <property type="term" value="F:RNA polymerase II transcription regulatory region sequence-specific DNA binding"/>
    <property type="evidence" value="ECO:0007669"/>
    <property type="project" value="TreeGrafter"/>
</dbReference>
<dbReference type="Pfam" id="PF11831">
    <property type="entry name" value="Myb_Cef"/>
    <property type="match status" value="1"/>
</dbReference>
<evidence type="ECO:0000256" key="7">
    <source>
        <dbReference type="ARBA" id="ARBA00023242"/>
    </source>
</evidence>
<proteinExistence type="inferred from homology"/>
<evidence type="ECO:0000256" key="5">
    <source>
        <dbReference type="ARBA" id="ARBA00023125"/>
    </source>
</evidence>
<dbReference type="STRING" id="667725.A0A0L0FY39"/>
<dbReference type="eggNOG" id="KOG0050">
    <property type="taxonomic scope" value="Eukaryota"/>
</dbReference>
<evidence type="ECO:0000313" key="13">
    <source>
        <dbReference type="Proteomes" id="UP000054560"/>
    </source>
</evidence>